<dbReference type="AlphaFoldDB" id="A0A9P6TXH4"/>
<gene>
    <name evidence="3" type="ORF">BG011_007613</name>
</gene>
<evidence type="ECO:0000256" key="1">
    <source>
        <dbReference type="SAM" id="MobiDB-lite"/>
    </source>
</evidence>
<dbReference type="EMBL" id="JAAAJA010000594">
    <property type="protein sequence ID" value="KAG0251438.1"/>
    <property type="molecule type" value="Genomic_DNA"/>
</dbReference>
<sequence>MVTRLCVLWTIFVVASLLIQTTLAHMALLYPMPRGGIRDKKQYNGKVHAFIGFDKKRTLPCNGYDRSGPITQLRAGQIIDVRFWGPALQEKFYDNLPPRPSNKRGKQINQARHGGGFCQFSLTYDGGKTFHLIGEYTESCPDFYYAWKVKIPDNVPSCNETGKCFFIWSWTAVNVPQFYMNCVDVKIQGKVGGKLPSKGIQIVNAPGYQKGVTAKGDGAGDMTGDGPNPDEVRANVKGTWS</sequence>
<dbReference type="PANTHER" id="PTHR36182">
    <property type="entry name" value="PROTEIN, PUTATIVE (AFU_ORTHOLOGUE AFUA_6G10930)-RELATED"/>
    <property type="match status" value="1"/>
</dbReference>
<comment type="caution">
    <text evidence="3">The sequence shown here is derived from an EMBL/GenBank/DDBJ whole genome shotgun (WGS) entry which is preliminary data.</text>
</comment>
<name>A0A9P6TXH4_9FUNG</name>
<evidence type="ECO:0000256" key="2">
    <source>
        <dbReference type="SAM" id="SignalP"/>
    </source>
</evidence>
<dbReference type="OrthoDB" id="2342176at2759"/>
<organism evidence="3 4">
    <name type="scientific">Mortierella polycephala</name>
    <dbReference type="NCBI Taxonomy" id="41804"/>
    <lineage>
        <taxon>Eukaryota</taxon>
        <taxon>Fungi</taxon>
        <taxon>Fungi incertae sedis</taxon>
        <taxon>Mucoromycota</taxon>
        <taxon>Mortierellomycotina</taxon>
        <taxon>Mortierellomycetes</taxon>
        <taxon>Mortierellales</taxon>
        <taxon>Mortierellaceae</taxon>
        <taxon>Mortierella</taxon>
    </lineage>
</organism>
<proteinExistence type="predicted"/>
<evidence type="ECO:0000313" key="4">
    <source>
        <dbReference type="Proteomes" id="UP000726737"/>
    </source>
</evidence>
<evidence type="ECO:0000313" key="3">
    <source>
        <dbReference type="EMBL" id="KAG0251438.1"/>
    </source>
</evidence>
<feature type="region of interest" description="Disordered" evidence="1">
    <location>
        <begin position="214"/>
        <end position="241"/>
    </location>
</feature>
<evidence type="ECO:0008006" key="5">
    <source>
        <dbReference type="Google" id="ProtNLM"/>
    </source>
</evidence>
<dbReference type="PANTHER" id="PTHR36182:SF1">
    <property type="entry name" value="PROTEIN, PUTATIVE (AFU_ORTHOLOGUE AFUA_6G10930)-RELATED"/>
    <property type="match status" value="1"/>
</dbReference>
<feature type="chain" id="PRO_5040473343" description="Chitin-binding type-4 domain-containing protein" evidence="2">
    <location>
        <begin position="25"/>
        <end position="241"/>
    </location>
</feature>
<keyword evidence="4" id="KW-1185">Reference proteome</keyword>
<reference evidence="3" key="1">
    <citation type="journal article" date="2020" name="Fungal Divers.">
        <title>Resolving the Mortierellaceae phylogeny through synthesis of multi-gene phylogenetics and phylogenomics.</title>
        <authorList>
            <person name="Vandepol N."/>
            <person name="Liber J."/>
            <person name="Desiro A."/>
            <person name="Na H."/>
            <person name="Kennedy M."/>
            <person name="Barry K."/>
            <person name="Grigoriev I.V."/>
            <person name="Miller A.N."/>
            <person name="O'Donnell K."/>
            <person name="Stajich J.E."/>
            <person name="Bonito G."/>
        </authorList>
    </citation>
    <scope>NUCLEOTIDE SEQUENCE</scope>
    <source>
        <strain evidence="3">KOD948</strain>
    </source>
</reference>
<accession>A0A9P6TXH4</accession>
<keyword evidence="2" id="KW-0732">Signal</keyword>
<dbReference type="Proteomes" id="UP000726737">
    <property type="component" value="Unassembled WGS sequence"/>
</dbReference>
<dbReference type="Gene3D" id="2.70.50.70">
    <property type="match status" value="1"/>
</dbReference>
<feature type="signal peptide" evidence="2">
    <location>
        <begin position="1"/>
        <end position="24"/>
    </location>
</feature>
<protein>
    <recommendedName>
        <fullName evidence="5">Chitin-binding type-4 domain-containing protein</fullName>
    </recommendedName>
</protein>